<dbReference type="Proteomes" id="UP001286313">
    <property type="component" value="Unassembled WGS sequence"/>
</dbReference>
<accession>A0AAE1FRG8</accession>
<gene>
    <name evidence="2" type="ORF">Pcinc_016373</name>
</gene>
<sequence length="162" mass="19151">MDRRNVQKVAQRARMVGMHEAGLSPHQIAADLGVHETTVYRWLKRWEEEGDLTDHRRPGPARKTTAEEDRRLQEYIEAQPFSNAVAARRDLQLPVTSETNVWANIVNVWEPEEERTRQQLLNHMMREWEVLRRKPQIIHNHVTSLSDRLRDVIANNGLWTKY</sequence>
<evidence type="ECO:0000313" key="2">
    <source>
        <dbReference type="EMBL" id="KAK3879030.1"/>
    </source>
</evidence>
<dbReference type="AlphaFoldDB" id="A0AAE1FRG8"/>
<dbReference type="Gene3D" id="1.10.10.10">
    <property type="entry name" value="Winged helix-like DNA-binding domain superfamily/Winged helix DNA-binding domain"/>
    <property type="match status" value="1"/>
</dbReference>
<evidence type="ECO:0000313" key="3">
    <source>
        <dbReference type="Proteomes" id="UP001286313"/>
    </source>
</evidence>
<keyword evidence="3" id="KW-1185">Reference proteome</keyword>
<proteinExistence type="predicted"/>
<dbReference type="InterPro" id="IPR036388">
    <property type="entry name" value="WH-like_DNA-bd_sf"/>
</dbReference>
<comment type="subcellular location">
    <subcellularLocation>
        <location evidence="1">Nucleus</location>
    </subcellularLocation>
</comment>
<dbReference type="InterPro" id="IPR009057">
    <property type="entry name" value="Homeodomain-like_sf"/>
</dbReference>
<reference evidence="2" key="1">
    <citation type="submission" date="2023-10" db="EMBL/GenBank/DDBJ databases">
        <title>Genome assemblies of two species of porcelain crab, Petrolisthes cinctipes and Petrolisthes manimaculis (Anomura: Porcellanidae).</title>
        <authorList>
            <person name="Angst P."/>
        </authorList>
    </citation>
    <scope>NUCLEOTIDE SEQUENCE</scope>
    <source>
        <strain evidence="2">PB745_01</strain>
        <tissue evidence="2">Gill</tissue>
    </source>
</reference>
<evidence type="ECO:0000256" key="1">
    <source>
        <dbReference type="ARBA" id="ARBA00004123"/>
    </source>
</evidence>
<dbReference type="Pfam" id="PF13384">
    <property type="entry name" value="HTH_23"/>
    <property type="match status" value="1"/>
</dbReference>
<dbReference type="SUPFAM" id="SSF46689">
    <property type="entry name" value="Homeodomain-like"/>
    <property type="match status" value="1"/>
</dbReference>
<name>A0AAE1FRG8_PETCI</name>
<dbReference type="GO" id="GO:0005634">
    <property type="term" value="C:nucleus"/>
    <property type="evidence" value="ECO:0007669"/>
    <property type="project" value="UniProtKB-SubCell"/>
</dbReference>
<evidence type="ECO:0008006" key="4">
    <source>
        <dbReference type="Google" id="ProtNLM"/>
    </source>
</evidence>
<organism evidence="2 3">
    <name type="scientific">Petrolisthes cinctipes</name>
    <name type="common">Flat porcelain crab</name>
    <dbReference type="NCBI Taxonomy" id="88211"/>
    <lineage>
        <taxon>Eukaryota</taxon>
        <taxon>Metazoa</taxon>
        <taxon>Ecdysozoa</taxon>
        <taxon>Arthropoda</taxon>
        <taxon>Crustacea</taxon>
        <taxon>Multicrustacea</taxon>
        <taxon>Malacostraca</taxon>
        <taxon>Eumalacostraca</taxon>
        <taxon>Eucarida</taxon>
        <taxon>Decapoda</taxon>
        <taxon>Pleocyemata</taxon>
        <taxon>Anomura</taxon>
        <taxon>Galatheoidea</taxon>
        <taxon>Porcellanidae</taxon>
        <taxon>Petrolisthes</taxon>
    </lineage>
</organism>
<protein>
    <recommendedName>
        <fullName evidence="4">Transposase</fullName>
    </recommendedName>
</protein>
<dbReference type="EMBL" id="JAWQEG010001504">
    <property type="protein sequence ID" value="KAK3879030.1"/>
    <property type="molecule type" value="Genomic_DNA"/>
</dbReference>
<comment type="caution">
    <text evidence="2">The sequence shown here is derived from an EMBL/GenBank/DDBJ whole genome shotgun (WGS) entry which is preliminary data.</text>
</comment>